<dbReference type="Proteomes" id="UP000729402">
    <property type="component" value="Unassembled WGS sequence"/>
</dbReference>
<name>A0A8J5VU27_ZIZPA</name>
<accession>A0A8J5VU27</accession>
<gene>
    <name evidence="1" type="ORF">GUJ93_ZPchr0001g30946</name>
</gene>
<protein>
    <submittedName>
        <fullName evidence="1">Uncharacterized protein</fullName>
    </submittedName>
</protein>
<evidence type="ECO:0000313" key="1">
    <source>
        <dbReference type="EMBL" id="KAG8055624.1"/>
    </source>
</evidence>
<comment type="caution">
    <text evidence="1">The sequence shown here is derived from an EMBL/GenBank/DDBJ whole genome shotgun (WGS) entry which is preliminary data.</text>
</comment>
<proteinExistence type="predicted"/>
<sequence length="79" mass="8417">MMHEPPRLVPAPTRLVALLRPVTCPCYLPSFVDIVQCEDKPCILNAVSNLCIDRIAGAGAGAEEAVLVRTRTGSGSELL</sequence>
<dbReference type="EMBL" id="JAAALK010000288">
    <property type="protein sequence ID" value="KAG8055624.1"/>
    <property type="molecule type" value="Genomic_DNA"/>
</dbReference>
<evidence type="ECO:0000313" key="2">
    <source>
        <dbReference type="Proteomes" id="UP000729402"/>
    </source>
</evidence>
<keyword evidence="2" id="KW-1185">Reference proteome</keyword>
<reference evidence="1" key="2">
    <citation type="submission" date="2021-02" db="EMBL/GenBank/DDBJ databases">
        <authorList>
            <person name="Kimball J.A."/>
            <person name="Haas M.W."/>
            <person name="Macchietto M."/>
            <person name="Kono T."/>
            <person name="Duquette J."/>
            <person name="Shao M."/>
        </authorList>
    </citation>
    <scope>NUCLEOTIDE SEQUENCE</scope>
    <source>
        <tissue evidence="1">Fresh leaf tissue</tissue>
    </source>
</reference>
<reference evidence="1" key="1">
    <citation type="journal article" date="2021" name="bioRxiv">
        <title>Whole Genome Assembly and Annotation of Northern Wild Rice, Zizania palustris L., Supports a Whole Genome Duplication in the Zizania Genus.</title>
        <authorList>
            <person name="Haas M."/>
            <person name="Kono T."/>
            <person name="Macchietto M."/>
            <person name="Millas R."/>
            <person name="McGilp L."/>
            <person name="Shao M."/>
            <person name="Duquette J."/>
            <person name="Hirsch C.N."/>
            <person name="Kimball J."/>
        </authorList>
    </citation>
    <scope>NUCLEOTIDE SEQUENCE</scope>
    <source>
        <tissue evidence="1">Fresh leaf tissue</tissue>
    </source>
</reference>
<dbReference type="AlphaFoldDB" id="A0A8J5VU27"/>
<organism evidence="1 2">
    <name type="scientific">Zizania palustris</name>
    <name type="common">Northern wild rice</name>
    <dbReference type="NCBI Taxonomy" id="103762"/>
    <lineage>
        <taxon>Eukaryota</taxon>
        <taxon>Viridiplantae</taxon>
        <taxon>Streptophyta</taxon>
        <taxon>Embryophyta</taxon>
        <taxon>Tracheophyta</taxon>
        <taxon>Spermatophyta</taxon>
        <taxon>Magnoliopsida</taxon>
        <taxon>Liliopsida</taxon>
        <taxon>Poales</taxon>
        <taxon>Poaceae</taxon>
        <taxon>BOP clade</taxon>
        <taxon>Oryzoideae</taxon>
        <taxon>Oryzeae</taxon>
        <taxon>Zizaniinae</taxon>
        <taxon>Zizania</taxon>
    </lineage>
</organism>